<dbReference type="AlphaFoldDB" id="A0A840RTM9"/>
<dbReference type="PIRSF" id="PIRSF002741">
    <property type="entry name" value="MppA"/>
    <property type="match status" value="1"/>
</dbReference>
<dbReference type="Proteomes" id="UP000571084">
    <property type="component" value="Unassembled WGS sequence"/>
</dbReference>
<dbReference type="GO" id="GO:0015833">
    <property type="term" value="P:peptide transport"/>
    <property type="evidence" value="ECO:0007669"/>
    <property type="project" value="TreeGrafter"/>
</dbReference>
<dbReference type="Gene3D" id="3.10.105.10">
    <property type="entry name" value="Dipeptide-binding Protein, Domain 3"/>
    <property type="match status" value="1"/>
</dbReference>
<dbReference type="Gene3D" id="3.40.190.10">
    <property type="entry name" value="Periplasmic binding protein-like II"/>
    <property type="match status" value="1"/>
</dbReference>
<comment type="caution">
    <text evidence="6">The sequence shown here is derived from an EMBL/GenBank/DDBJ whole genome shotgun (WGS) entry which is preliminary data.</text>
</comment>
<sequence>MIHVAFEAADDGFDMVRTNNSLYSSWVGEAIFETLLTYDYLARPAKLVPKTIEAMPEVSKDGLTYVFHIKKGIFFTPDPVFKDIRRELTAQDYIYSIERVLDPKNRSPQASSFEGKIVGLDAAVAEAKKTGRFRYEAAIAGLSAPDRYTLRIQLNALDQTFLYLLANPTTGAVAREVIEAYGADSGRHPIGTGAYFLKEYVPRSKIVLEANPDYRGYIWDFKSSGEAWDNQLIKDMQGKRMPQIGRVEISIIEEEQPRWLAFESGQLDLGELTGSSVAKALDKNVLQRQYIAQGVKLYRFVGAEITHTIFNFKDPVIGGYTNEKIALRRAIAMAYNLDAEITLVRFGQATKAQSEVPPGVAGYDPKYRSSITYDPALANKLLDFFKYRKGGDGYRTMSDGKPLTLKIFSSASSADQARMEIWKRSLNAIGLRAEFPVSNFADNLKAASECKLMMWGLGGTAGIPDGSDFMESFYGPNAGQGNLGCYASAAFDDAYRKARVLPDGPARQVFYTLMERQLEADTAQVLHLSRFRNWVIRPWVKGFKKHPILHADWEYLDIQKH</sequence>
<proteinExistence type="inferred from homology"/>
<dbReference type="RefSeq" id="WP_311734885.1">
    <property type="nucleotide sequence ID" value="NZ_JACHHQ010000006.1"/>
</dbReference>
<keyword evidence="4" id="KW-0732">Signal</keyword>
<dbReference type="GO" id="GO:0043190">
    <property type="term" value="C:ATP-binding cassette (ABC) transporter complex"/>
    <property type="evidence" value="ECO:0007669"/>
    <property type="project" value="InterPro"/>
</dbReference>
<keyword evidence="7" id="KW-1185">Reference proteome</keyword>
<evidence type="ECO:0000313" key="6">
    <source>
        <dbReference type="EMBL" id="MBB5201003.1"/>
    </source>
</evidence>
<dbReference type="InterPro" id="IPR039424">
    <property type="entry name" value="SBP_5"/>
</dbReference>
<dbReference type="InterPro" id="IPR000914">
    <property type="entry name" value="SBP_5_dom"/>
</dbReference>
<keyword evidence="3" id="KW-0813">Transport</keyword>
<evidence type="ECO:0000259" key="5">
    <source>
        <dbReference type="Pfam" id="PF00496"/>
    </source>
</evidence>
<evidence type="ECO:0000256" key="1">
    <source>
        <dbReference type="ARBA" id="ARBA00004196"/>
    </source>
</evidence>
<dbReference type="SUPFAM" id="SSF53850">
    <property type="entry name" value="Periplasmic binding protein-like II"/>
    <property type="match status" value="1"/>
</dbReference>
<dbReference type="GO" id="GO:0030288">
    <property type="term" value="C:outer membrane-bounded periplasmic space"/>
    <property type="evidence" value="ECO:0007669"/>
    <property type="project" value="UniProtKB-ARBA"/>
</dbReference>
<dbReference type="Pfam" id="PF00496">
    <property type="entry name" value="SBP_bac_5"/>
    <property type="match status" value="1"/>
</dbReference>
<dbReference type="GO" id="GO:1904680">
    <property type="term" value="F:peptide transmembrane transporter activity"/>
    <property type="evidence" value="ECO:0007669"/>
    <property type="project" value="TreeGrafter"/>
</dbReference>
<comment type="similarity">
    <text evidence="2">Belongs to the bacterial solute-binding protein 5 family.</text>
</comment>
<dbReference type="InterPro" id="IPR030678">
    <property type="entry name" value="Peptide/Ni-bd"/>
</dbReference>
<dbReference type="PANTHER" id="PTHR30290">
    <property type="entry name" value="PERIPLASMIC BINDING COMPONENT OF ABC TRANSPORTER"/>
    <property type="match status" value="1"/>
</dbReference>
<name>A0A840RTM9_9BURK</name>
<feature type="domain" description="Solute-binding protein family 5" evidence="5">
    <location>
        <begin position="46"/>
        <end position="479"/>
    </location>
</feature>
<organism evidence="6 7">
    <name type="scientific">Glaciimonas immobilis</name>
    <dbReference type="NCBI Taxonomy" id="728004"/>
    <lineage>
        <taxon>Bacteria</taxon>
        <taxon>Pseudomonadati</taxon>
        <taxon>Pseudomonadota</taxon>
        <taxon>Betaproteobacteria</taxon>
        <taxon>Burkholderiales</taxon>
        <taxon>Oxalobacteraceae</taxon>
        <taxon>Glaciimonas</taxon>
    </lineage>
</organism>
<comment type="subcellular location">
    <subcellularLocation>
        <location evidence="1">Cell envelope</location>
    </subcellularLocation>
</comment>
<evidence type="ECO:0000256" key="2">
    <source>
        <dbReference type="ARBA" id="ARBA00005695"/>
    </source>
</evidence>
<gene>
    <name evidence="6" type="ORF">HNR39_002852</name>
</gene>
<reference evidence="6 7" key="1">
    <citation type="submission" date="2020-08" db="EMBL/GenBank/DDBJ databases">
        <title>Genomic Encyclopedia of Type Strains, Phase IV (KMG-IV): sequencing the most valuable type-strain genomes for metagenomic binning, comparative biology and taxonomic classification.</title>
        <authorList>
            <person name="Goeker M."/>
        </authorList>
    </citation>
    <scope>NUCLEOTIDE SEQUENCE [LARGE SCALE GENOMIC DNA]</scope>
    <source>
        <strain evidence="6 7">DSM 23240</strain>
    </source>
</reference>
<dbReference type="EMBL" id="JACHHQ010000006">
    <property type="protein sequence ID" value="MBB5201003.1"/>
    <property type="molecule type" value="Genomic_DNA"/>
</dbReference>
<evidence type="ECO:0000256" key="3">
    <source>
        <dbReference type="ARBA" id="ARBA00022448"/>
    </source>
</evidence>
<evidence type="ECO:0000313" key="7">
    <source>
        <dbReference type="Proteomes" id="UP000571084"/>
    </source>
</evidence>
<evidence type="ECO:0000256" key="4">
    <source>
        <dbReference type="ARBA" id="ARBA00022729"/>
    </source>
</evidence>
<accession>A0A840RTM9</accession>
<dbReference type="Gene3D" id="3.90.76.10">
    <property type="entry name" value="Dipeptide-binding Protein, Domain 1"/>
    <property type="match status" value="1"/>
</dbReference>
<dbReference type="PANTHER" id="PTHR30290:SF10">
    <property type="entry name" value="PERIPLASMIC OLIGOPEPTIDE-BINDING PROTEIN-RELATED"/>
    <property type="match status" value="1"/>
</dbReference>
<protein>
    <submittedName>
        <fullName evidence="6">ABC-type transport system substrate-binding protein</fullName>
    </submittedName>
</protein>